<name>A0A1M7CH74_9FLAO</name>
<keyword evidence="2" id="KW-1185">Reference proteome</keyword>
<sequence length="103" mass="11808">METTSRTMQIAHTILEQINYADRSALMAWGAKSFSAISESKEFEGGLSFQVNGLKHKGWVKICLRWVDDYTIIFINKNREVVKTFEGAYCDMLVPVIDWIEGK</sequence>
<reference evidence="2" key="1">
    <citation type="submission" date="2016-11" db="EMBL/GenBank/DDBJ databases">
        <authorList>
            <person name="Varghese N."/>
            <person name="Submissions S."/>
        </authorList>
    </citation>
    <scope>NUCLEOTIDE SEQUENCE [LARGE SCALE GENOMIC DNA]</scope>
    <source>
        <strain evidence="2">DSM 24724</strain>
    </source>
</reference>
<dbReference type="EMBL" id="FRBT01000002">
    <property type="protein sequence ID" value="SHL66540.1"/>
    <property type="molecule type" value="Genomic_DNA"/>
</dbReference>
<accession>A0A1M7CH74</accession>
<dbReference type="OrthoDB" id="1364137at2"/>
<evidence type="ECO:0000313" key="1">
    <source>
        <dbReference type="EMBL" id="SHL66540.1"/>
    </source>
</evidence>
<evidence type="ECO:0000313" key="2">
    <source>
        <dbReference type="Proteomes" id="UP000184028"/>
    </source>
</evidence>
<gene>
    <name evidence="1" type="ORF">SAMN05444484_102153</name>
</gene>
<dbReference type="AlphaFoldDB" id="A0A1M7CH74"/>
<dbReference type="STRING" id="946677.SAMN05444484_102153"/>
<dbReference type="Proteomes" id="UP000184028">
    <property type="component" value="Unassembled WGS sequence"/>
</dbReference>
<protein>
    <submittedName>
        <fullName evidence="1">Uncharacterized protein</fullName>
    </submittedName>
</protein>
<dbReference type="RefSeq" id="WP_068841612.1">
    <property type="nucleotide sequence ID" value="NZ_FRBT01000002.1"/>
</dbReference>
<proteinExistence type="predicted"/>
<organism evidence="1 2">
    <name type="scientific">Flavobacterium chilense</name>
    <dbReference type="NCBI Taxonomy" id="946677"/>
    <lineage>
        <taxon>Bacteria</taxon>
        <taxon>Pseudomonadati</taxon>
        <taxon>Bacteroidota</taxon>
        <taxon>Flavobacteriia</taxon>
        <taxon>Flavobacteriales</taxon>
        <taxon>Flavobacteriaceae</taxon>
        <taxon>Flavobacterium</taxon>
    </lineage>
</organism>